<reference evidence="2 3" key="1">
    <citation type="submission" date="2024-04" db="EMBL/GenBank/DDBJ databases">
        <title>Novel genus in family Flammeovirgaceae.</title>
        <authorList>
            <person name="Nguyen T.H."/>
            <person name="Vuong T.Q."/>
            <person name="Le H."/>
            <person name="Kim S.-G."/>
        </authorList>
    </citation>
    <scope>NUCLEOTIDE SEQUENCE [LARGE SCALE GENOMIC DNA]</scope>
    <source>
        <strain evidence="2 3">JCM 23209</strain>
    </source>
</reference>
<organism evidence="2 3">
    <name type="scientific">Rapidithrix thailandica</name>
    <dbReference type="NCBI Taxonomy" id="413964"/>
    <lineage>
        <taxon>Bacteria</taxon>
        <taxon>Pseudomonadati</taxon>
        <taxon>Bacteroidota</taxon>
        <taxon>Cytophagia</taxon>
        <taxon>Cytophagales</taxon>
        <taxon>Flammeovirgaceae</taxon>
        <taxon>Rapidithrix</taxon>
    </lineage>
</organism>
<gene>
    <name evidence="2" type="ORF">AAG747_19215</name>
</gene>
<keyword evidence="1" id="KW-0812">Transmembrane</keyword>
<evidence type="ECO:0000313" key="3">
    <source>
        <dbReference type="Proteomes" id="UP001403385"/>
    </source>
</evidence>
<keyword evidence="1" id="KW-1133">Transmembrane helix</keyword>
<proteinExistence type="predicted"/>
<dbReference type="EMBL" id="JBDKWZ010000011">
    <property type="protein sequence ID" value="MEN7550061.1"/>
    <property type="molecule type" value="Genomic_DNA"/>
</dbReference>
<dbReference type="RefSeq" id="WP_346822834.1">
    <property type="nucleotide sequence ID" value="NZ_JBDKWZ010000011.1"/>
</dbReference>
<feature type="transmembrane region" description="Helical" evidence="1">
    <location>
        <begin position="48"/>
        <end position="68"/>
    </location>
</feature>
<comment type="caution">
    <text evidence="2">The sequence shown here is derived from an EMBL/GenBank/DDBJ whole genome shotgun (WGS) entry which is preliminary data.</text>
</comment>
<sequence length="117" mass="13518">MSGNNIIKFFLVRLLIVILPLVVLYFAFEAGVEANNQKEHKTDVGLGFAILLFFIFIILTVGFVIDFIKNLYKKHYDIALIDIPFLLVFLIPIIYIHCQMGGCCEGFCDWYINFLNF</sequence>
<keyword evidence="1" id="KW-0472">Membrane</keyword>
<protein>
    <submittedName>
        <fullName evidence="2">Uncharacterized protein</fullName>
    </submittedName>
</protein>
<keyword evidence="3" id="KW-1185">Reference proteome</keyword>
<dbReference type="AlphaFoldDB" id="A0AAW9SGT6"/>
<dbReference type="Proteomes" id="UP001403385">
    <property type="component" value="Unassembled WGS sequence"/>
</dbReference>
<feature type="transmembrane region" description="Helical" evidence="1">
    <location>
        <begin position="80"/>
        <end position="97"/>
    </location>
</feature>
<evidence type="ECO:0000256" key="1">
    <source>
        <dbReference type="SAM" id="Phobius"/>
    </source>
</evidence>
<feature type="transmembrane region" description="Helical" evidence="1">
    <location>
        <begin position="7"/>
        <end position="28"/>
    </location>
</feature>
<accession>A0AAW9SGT6</accession>
<name>A0AAW9SGT6_9BACT</name>
<evidence type="ECO:0000313" key="2">
    <source>
        <dbReference type="EMBL" id="MEN7550061.1"/>
    </source>
</evidence>